<evidence type="ECO:0000256" key="5">
    <source>
        <dbReference type="ARBA" id="ARBA00022989"/>
    </source>
</evidence>
<keyword evidence="11" id="KW-1185">Reference proteome</keyword>
<dbReference type="EMBL" id="CAJOBC010090340">
    <property type="protein sequence ID" value="CAF4389998.1"/>
    <property type="molecule type" value="Genomic_DNA"/>
</dbReference>
<gene>
    <name evidence="9" type="ORF">GPM918_LOCUS38037</name>
    <name evidence="10" type="ORF">SRO942_LOCUS38830</name>
</gene>
<keyword evidence="2" id="KW-0813">Transport</keyword>
<keyword evidence="3 7" id="KW-0812">Transmembrane</keyword>
<dbReference type="PROSITE" id="PS50939">
    <property type="entry name" value="CYTOCHROME_B561"/>
    <property type="match status" value="1"/>
</dbReference>
<evidence type="ECO:0000256" key="7">
    <source>
        <dbReference type="SAM" id="Phobius"/>
    </source>
</evidence>
<evidence type="ECO:0000256" key="2">
    <source>
        <dbReference type="ARBA" id="ARBA00022448"/>
    </source>
</evidence>
<dbReference type="SMART" id="SM00665">
    <property type="entry name" value="B561"/>
    <property type="match status" value="1"/>
</dbReference>
<name>A0A815VIR5_9BILA</name>
<feature type="transmembrane region" description="Helical" evidence="7">
    <location>
        <begin position="28"/>
        <end position="49"/>
    </location>
</feature>
<dbReference type="GO" id="GO:0016020">
    <property type="term" value="C:membrane"/>
    <property type="evidence" value="ECO:0007669"/>
    <property type="project" value="UniProtKB-SubCell"/>
</dbReference>
<evidence type="ECO:0000256" key="4">
    <source>
        <dbReference type="ARBA" id="ARBA00022982"/>
    </source>
</evidence>
<comment type="caution">
    <text evidence="9">The sequence shown here is derived from an EMBL/GenBank/DDBJ whole genome shotgun (WGS) entry which is preliminary data.</text>
</comment>
<comment type="subcellular location">
    <subcellularLocation>
        <location evidence="1">Membrane</location>
    </subcellularLocation>
</comment>
<evidence type="ECO:0000313" key="10">
    <source>
        <dbReference type="EMBL" id="CAF4389998.1"/>
    </source>
</evidence>
<evidence type="ECO:0000256" key="3">
    <source>
        <dbReference type="ARBA" id="ARBA00022692"/>
    </source>
</evidence>
<evidence type="ECO:0000256" key="6">
    <source>
        <dbReference type="ARBA" id="ARBA00023136"/>
    </source>
</evidence>
<keyword evidence="4" id="KW-0249">Electron transport</keyword>
<evidence type="ECO:0000313" key="9">
    <source>
        <dbReference type="EMBL" id="CAF1530766.1"/>
    </source>
</evidence>
<reference evidence="9" key="1">
    <citation type="submission" date="2021-02" db="EMBL/GenBank/DDBJ databases">
        <authorList>
            <person name="Nowell W R."/>
        </authorList>
    </citation>
    <scope>NUCLEOTIDE SEQUENCE</scope>
</reference>
<dbReference type="PANTHER" id="PTHR23130">
    <property type="entry name" value="CYTOCHROME B561 AND DOMON DOMAIN-CONTAINING PROTEIN"/>
    <property type="match status" value="1"/>
</dbReference>
<keyword evidence="6 7" id="KW-0472">Membrane</keyword>
<dbReference type="InterPro" id="IPR006593">
    <property type="entry name" value="Cyt_b561/ferric_Rdtase_TM"/>
</dbReference>
<feature type="transmembrane region" description="Helical" evidence="7">
    <location>
        <begin position="245"/>
        <end position="266"/>
    </location>
</feature>
<feature type="transmembrane region" description="Helical" evidence="7">
    <location>
        <begin position="106"/>
        <end position="128"/>
    </location>
</feature>
<evidence type="ECO:0000256" key="1">
    <source>
        <dbReference type="ARBA" id="ARBA00004370"/>
    </source>
</evidence>
<sequence>MSTIIPPPSSTDIYQPPLPAYNIARTHGSLMVMSWIWLASNGILMARHFRTIRVGGKQRLCGEAIWFQAHRLFMWLAAFLTLLAFLFIYTFAGATWISLADSGQKAFAHSIMGILIVIFSQLQPWMALFRCHPGTKYRVLFNYLHRCTGLSALLLSVPTIFLSIYFLSYHRTAFIAVLSIWTVWIVIIFGIFEFIRFKSLSLDNNEDNGGDNGVRMSDIIRDGESPQNVTNVVRIENSKMNKQKLILLLLHFLVSLGLAITLVVLICDP</sequence>
<proteinExistence type="predicted"/>
<dbReference type="Proteomes" id="UP000663829">
    <property type="component" value="Unassembled WGS sequence"/>
</dbReference>
<feature type="transmembrane region" description="Helical" evidence="7">
    <location>
        <begin position="72"/>
        <end position="94"/>
    </location>
</feature>
<protein>
    <recommendedName>
        <fullName evidence="8">Cytochrome b561 domain-containing protein</fullName>
    </recommendedName>
</protein>
<organism evidence="9 11">
    <name type="scientific">Didymodactylos carnosus</name>
    <dbReference type="NCBI Taxonomy" id="1234261"/>
    <lineage>
        <taxon>Eukaryota</taxon>
        <taxon>Metazoa</taxon>
        <taxon>Spiralia</taxon>
        <taxon>Gnathifera</taxon>
        <taxon>Rotifera</taxon>
        <taxon>Eurotatoria</taxon>
        <taxon>Bdelloidea</taxon>
        <taxon>Philodinida</taxon>
        <taxon>Philodinidae</taxon>
        <taxon>Didymodactylos</taxon>
    </lineage>
</organism>
<dbReference type="Gene3D" id="1.20.120.1770">
    <property type="match status" value="1"/>
</dbReference>
<dbReference type="Proteomes" id="UP000681722">
    <property type="component" value="Unassembled WGS sequence"/>
</dbReference>
<dbReference type="CDD" id="cd08760">
    <property type="entry name" value="Cyt_b561_FRRS1_like"/>
    <property type="match status" value="1"/>
</dbReference>
<evidence type="ECO:0000313" key="11">
    <source>
        <dbReference type="Proteomes" id="UP000663829"/>
    </source>
</evidence>
<feature type="transmembrane region" description="Helical" evidence="7">
    <location>
        <begin position="173"/>
        <end position="195"/>
    </location>
</feature>
<dbReference type="OrthoDB" id="2419613at2759"/>
<accession>A0A815VIR5</accession>
<evidence type="ECO:0000259" key="8">
    <source>
        <dbReference type="PROSITE" id="PS50939"/>
    </source>
</evidence>
<dbReference type="AlphaFoldDB" id="A0A815VIR5"/>
<dbReference type="PANTHER" id="PTHR23130:SF171">
    <property type="entry name" value="OS01G0895300 PROTEIN"/>
    <property type="match status" value="1"/>
</dbReference>
<keyword evidence="5 7" id="KW-1133">Transmembrane helix</keyword>
<feature type="transmembrane region" description="Helical" evidence="7">
    <location>
        <begin position="149"/>
        <end position="167"/>
    </location>
</feature>
<feature type="domain" description="Cytochrome b561" evidence="8">
    <location>
        <begin position="1"/>
        <end position="198"/>
    </location>
</feature>
<dbReference type="EMBL" id="CAJNOQ010024759">
    <property type="protein sequence ID" value="CAF1530766.1"/>
    <property type="molecule type" value="Genomic_DNA"/>
</dbReference>